<name>A0AAN1KQB9_9VIBR</name>
<evidence type="ECO:0000313" key="2">
    <source>
        <dbReference type="Proteomes" id="UP000197092"/>
    </source>
</evidence>
<dbReference type="AlphaFoldDB" id="A0AAN1KQB9"/>
<organism evidence="1 2">
    <name type="scientific">Vibrio mediterranei</name>
    <dbReference type="NCBI Taxonomy" id="689"/>
    <lineage>
        <taxon>Bacteria</taxon>
        <taxon>Pseudomonadati</taxon>
        <taxon>Pseudomonadota</taxon>
        <taxon>Gammaproteobacteria</taxon>
        <taxon>Vibrionales</taxon>
        <taxon>Vibrionaceae</taxon>
        <taxon>Vibrio</taxon>
    </lineage>
</organism>
<protein>
    <recommendedName>
        <fullName evidence="3">DUF2971 domain-containing protein</fullName>
    </recommendedName>
</protein>
<dbReference type="KEGG" id="vsh:BSZ05_21925"/>
<dbReference type="InterPro" id="IPR021352">
    <property type="entry name" value="DUF2971"/>
</dbReference>
<gene>
    <name evidence="1" type="ORF">BSZ05_21925</name>
</gene>
<reference evidence="2" key="1">
    <citation type="submission" date="2016-12" db="EMBL/GenBank/DDBJ databases">
        <title>Comparative genomic analysis reveals the diversity, evolution, and environmental adaptation strategies of the genus Vibrio.</title>
        <authorList>
            <person name="Lin H."/>
            <person name="Wang X."/>
            <person name="Zhang X.-H."/>
        </authorList>
    </citation>
    <scope>NUCLEOTIDE SEQUENCE [LARGE SCALE GENOMIC DNA]</scope>
    <source>
        <strain evidence="2">QT6D1</strain>
    </source>
</reference>
<accession>A0AAN1KQB9</accession>
<dbReference type="EMBL" id="CP018309">
    <property type="protein sequence ID" value="ASI92461.1"/>
    <property type="molecule type" value="Genomic_DNA"/>
</dbReference>
<evidence type="ECO:0008006" key="3">
    <source>
        <dbReference type="Google" id="ProtNLM"/>
    </source>
</evidence>
<proteinExistence type="predicted"/>
<dbReference type="Proteomes" id="UP000197092">
    <property type="component" value="Chromosome 2"/>
</dbReference>
<dbReference type="Pfam" id="PF11185">
    <property type="entry name" value="DUF2971"/>
    <property type="match status" value="1"/>
</dbReference>
<evidence type="ECO:0000313" key="1">
    <source>
        <dbReference type="EMBL" id="ASI92461.1"/>
    </source>
</evidence>
<sequence length="254" mass="29161">MKVYKYLPFSSGSKCILTDGTMKFSHHSEFNDPFDCKTVYDIEKSMAYLKSRPDLFKEAGRRLKLSPAQRLSKRKQMEHGIKRSLESGEFHYGVIGEVGICCLTKKPDNILMWSHYAENHEGFVVEFTVDDSPKNIHMNNVEERLFGWDVEYTKDMPIITAGERDFNAVKDVFLMKSPDWSYEAEYRVLSMKKGAGIHAFDQKRISKVIAGVKLPEQAFEELNELVNQLNDKIGGNVALVRAKMSKTEYRILVA</sequence>